<evidence type="ECO:0000313" key="2">
    <source>
        <dbReference type="Proteomes" id="UP001164250"/>
    </source>
</evidence>
<organism evidence="1 2">
    <name type="scientific">Pistacia atlantica</name>
    <dbReference type="NCBI Taxonomy" id="434234"/>
    <lineage>
        <taxon>Eukaryota</taxon>
        <taxon>Viridiplantae</taxon>
        <taxon>Streptophyta</taxon>
        <taxon>Embryophyta</taxon>
        <taxon>Tracheophyta</taxon>
        <taxon>Spermatophyta</taxon>
        <taxon>Magnoliopsida</taxon>
        <taxon>eudicotyledons</taxon>
        <taxon>Gunneridae</taxon>
        <taxon>Pentapetalae</taxon>
        <taxon>rosids</taxon>
        <taxon>malvids</taxon>
        <taxon>Sapindales</taxon>
        <taxon>Anacardiaceae</taxon>
        <taxon>Pistacia</taxon>
    </lineage>
</organism>
<dbReference type="Proteomes" id="UP001164250">
    <property type="component" value="Chromosome 9"/>
</dbReference>
<comment type="caution">
    <text evidence="1">The sequence shown here is derived from an EMBL/GenBank/DDBJ whole genome shotgun (WGS) entry which is preliminary data.</text>
</comment>
<name>A0ACC1AN92_9ROSI</name>
<sequence>MLLTTRYRNVCTYREYQSLIHLDVLKDHEGVALLKKEAGIDDDCVNLNPLATRIAGECGGLPLALDIHVNKLKVSDECFEEMKALEVLKRIPSNLIRSFSQLEELYVEDIFEEWEVEEKSIETGNARLSEVNDLSSLAVLYLKINSKCLPKDFAFSELSSLQRVTGCQNILPSIDQKGLKKLNTLQVAFCEDLKCMIDASQVGEENAELHPRCKSLAFLFTLSIARSLGQLKSLRVEGCKSLEFLIKIAEGDDGKGEKMLSKLEDLRIERCSRLEYVFPVLVAAGLIQLKNLEIEDAAKLKQVFHGKEENEVAEEGKDIKLPNLKNLKLYGLEKLTRFFPKNNHSTLPALEGVNNCNHQFVDKVLTGLRRGFFKNLEDLHIGYCGAKVVFQVGRYNH</sequence>
<dbReference type="EMBL" id="CM047905">
    <property type="protein sequence ID" value="KAJ0088137.1"/>
    <property type="molecule type" value="Genomic_DNA"/>
</dbReference>
<accession>A0ACC1AN92</accession>
<reference evidence="2" key="1">
    <citation type="journal article" date="2023" name="G3 (Bethesda)">
        <title>Genome assembly and association tests identify interacting loci associated with vigor, precocity, and sex in interspecific pistachio rootstocks.</title>
        <authorList>
            <person name="Palmer W."/>
            <person name="Jacygrad E."/>
            <person name="Sagayaradj S."/>
            <person name="Cavanaugh K."/>
            <person name="Han R."/>
            <person name="Bertier L."/>
            <person name="Beede B."/>
            <person name="Kafkas S."/>
            <person name="Golino D."/>
            <person name="Preece J."/>
            <person name="Michelmore R."/>
        </authorList>
    </citation>
    <scope>NUCLEOTIDE SEQUENCE [LARGE SCALE GENOMIC DNA]</scope>
</reference>
<gene>
    <name evidence="1" type="ORF">Patl1_33130</name>
</gene>
<protein>
    <submittedName>
        <fullName evidence="1">Uncharacterized protein</fullName>
    </submittedName>
</protein>
<evidence type="ECO:0000313" key="1">
    <source>
        <dbReference type="EMBL" id="KAJ0088137.1"/>
    </source>
</evidence>
<keyword evidence="2" id="KW-1185">Reference proteome</keyword>
<proteinExistence type="predicted"/>